<proteinExistence type="predicted"/>
<sequence>MTTGEYFNKIAEQYEKTFDIYRDEEINGEKYLAYGHFYSHSEKYVLVKEVQLWEVKSHEHIIFMDISEIKMNDLKKVDILIKEYMEPFLVRKGEKYPEKNHMYSFLTVVIFTSKRISDDMKRKIEKYKYEKNYLFFIRGYTSGRIIVIDTENMEIVTNKSGKVLGKFYRKIFEQNNILN</sequence>
<dbReference type="InterPro" id="IPR058365">
    <property type="entry name" value="DUF8052"/>
</dbReference>
<feature type="domain" description="DUF8052" evidence="1">
    <location>
        <begin position="5"/>
        <end position="169"/>
    </location>
</feature>
<dbReference type="GeneID" id="77467752"/>
<dbReference type="Proteomes" id="UP000241238">
    <property type="component" value="Chromosome"/>
</dbReference>
<reference evidence="3" key="1">
    <citation type="journal article" date="2018" name="MSphere">
        <title>Fusobacterium Genomics Using MinION and Illumina Sequencing Enables Genome Completion and Correction.</title>
        <authorList>
            <person name="Todd S.M."/>
            <person name="Settlage R.E."/>
            <person name="Lahmers K.K."/>
            <person name="Slade D.J."/>
        </authorList>
    </citation>
    <scope>NUCLEOTIDE SEQUENCE [LARGE SCALE GENOMIC DNA]</scope>
    <source>
        <strain evidence="3">ATCC 27725</strain>
    </source>
</reference>
<protein>
    <recommendedName>
        <fullName evidence="1">DUF8052 domain-containing protein</fullName>
    </recommendedName>
</protein>
<dbReference type="Pfam" id="PF26226">
    <property type="entry name" value="DUF8052"/>
    <property type="match status" value="1"/>
</dbReference>
<dbReference type="RefSeq" id="WP_005950022.1">
    <property type="nucleotide sequence ID" value="NZ_CP028103.1"/>
</dbReference>
<accession>A0ABM6U3T0</accession>
<evidence type="ECO:0000259" key="1">
    <source>
        <dbReference type="Pfam" id="PF26226"/>
    </source>
</evidence>
<name>A0ABM6U3T0_FUSVA</name>
<gene>
    <name evidence="2" type="ORF">C4N18_07070</name>
</gene>
<keyword evidence="3" id="KW-1185">Reference proteome</keyword>
<evidence type="ECO:0000313" key="3">
    <source>
        <dbReference type="Proteomes" id="UP000241238"/>
    </source>
</evidence>
<organism evidence="2 3">
    <name type="scientific">Fusobacterium varium ATCC 27725</name>
    <dbReference type="NCBI Taxonomy" id="469618"/>
    <lineage>
        <taxon>Bacteria</taxon>
        <taxon>Fusobacteriati</taxon>
        <taxon>Fusobacteriota</taxon>
        <taxon>Fusobacteriia</taxon>
        <taxon>Fusobacteriales</taxon>
        <taxon>Fusobacteriaceae</taxon>
        <taxon>Fusobacterium</taxon>
    </lineage>
</organism>
<evidence type="ECO:0000313" key="2">
    <source>
        <dbReference type="EMBL" id="AVQ30985.1"/>
    </source>
</evidence>
<dbReference type="EMBL" id="CP028103">
    <property type="protein sequence ID" value="AVQ30985.1"/>
    <property type="molecule type" value="Genomic_DNA"/>
</dbReference>